<dbReference type="EMBL" id="BMKG01000001">
    <property type="protein sequence ID" value="GGB82948.1"/>
    <property type="molecule type" value="Genomic_DNA"/>
</dbReference>
<evidence type="ECO:0000313" key="4">
    <source>
        <dbReference type="Proteomes" id="UP000430634"/>
    </source>
</evidence>
<dbReference type="InterPro" id="IPR037883">
    <property type="entry name" value="Knr4/Smi1-like_sf"/>
</dbReference>
<evidence type="ECO:0000313" key="2">
    <source>
        <dbReference type="EMBL" id="GGB82948.1"/>
    </source>
</evidence>
<reference evidence="3 4" key="3">
    <citation type="submission" date="2019-11" db="EMBL/GenBank/DDBJ databases">
        <title>Type strains purchased from KCTC, JCM and DSMZ.</title>
        <authorList>
            <person name="Lu H."/>
        </authorList>
    </citation>
    <scope>NUCLEOTIDE SEQUENCE [LARGE SCALE GENOMIC DNA]</scope>
    <source>
        <strain evidence="3 4">KCTC 52429</strain>
    </source>
</reference>
<dbReference type="Pfam" id="PF09346">
    <property type="entry name" value="SMI1_KNR4"/>
    <property type="match status" value="1"/>
</dbReference>
<comment type="caution">
    <text evidence="3">The sequence shown here is derived from an EMBL/GenBank/DDBJ whole genome shotgun (WGS) entry which is preliminary data.</text>
</comment>
<dbReference type="Proteomes" id="UP000622638">
    <property type="component" value="Unassembled WGS sequence"/>
</dbReference>
<name>A0A6I3SZC6_9BURK</name>
<sequence length="131" mass="14054">MAFDVSEQFVRATELALGATLPAAYRNAMMASNGGTVDAAGDDWALCPIRDTSDRKRLARSANDIVTETARCREWRGFPLDAAVIAQNGAGDCLVLRRAGNVFLPAAWIWRHEDAALAPVGADVSALDRHA</sequence>
<dbReference type="RefSeq" id="WP_155471824.1">
    <property type="nucleotide sequence ID" value="NZ_BMKG01000001.1"/>
</dbReference>
<gene>
    <name evidence="2" type="ORF">GCM10011572_01090</name>
    <name evidence="3" type="ORF">GM672_17530</name>
</gene>
<dbReference type="OrthoDB" id="1353528at2"/>
<reference evidence="2" key="1">
    <citation type="journal article" date="2014" name="Int. J. Syst. Evol. Microbiol.">
        <title>Complete genome of a new Firmicutes species belonging to the dominant human colonic microbiota ('Ruminococcus bicirculans') reveals two chromosomes and a selective capacity to utilize plant glucans.</title>
        <authorList>
            <consortium name="NISC Comparative Sequencing Program"/>
            <person name="Wegmann U."/>
            <person name="Louis P."/>
            <person name="Goesmann A."/>
            <person name="Henrissat B."/>
            <person name="Duncan S.H."/>
            <person name="Flint H.J."/>
        </authorList>
    </citation>
    <scope>NUCLEOTIDE SEQUENCE</scope>
    <source>
        <strain evidence="2">CGMCC 1.15931</strain>
    </source>
</reference>
<proteinExistence type="predicted"/>
<evidence type="ECO:0000259" key="1">
    <source>
        <dbReference type="Pfam" id="PF09346"/>
    </source>
</evidence>
<accession>A0A6I3SZC6</accession>
<dbReference type="AlphaFoldDB" id="A0A6I3SZC6"/>
<dbReference type="SUPFAM" id="SSF160631">
    <property type="entry name" value="SMI1/KNR4-like"/>
    <property type="match status" value="1"/>
</dbReference>
<reference evidence="2" key="4">
    <citation type="submission" date="2024-05" db="EMBL/GenBank/DDBJ databases">
        <authorList>
            <person name="Sun Q."/>
            <person name="Zhou Y."/>
        </authorList>
    </citation>
    <scope>NUCLEOTIDE SEQUENCE</scope>
    <source>
        <strain evidence="2">CGMCC 1.15931</strain>
    </source>
</reference>
<dbReference type="Proteomes" id="UP000430634">
    <property type="component" value="Unassembled WGS sequence"/>
</dbReference>
<dbReference type="InterPro" id="IPR018958">
    <property type="entry name" value="Knr4/Smi1-like_dom"/>
</dbReference>
<dbReference type="Gene3D" id="3.40.1580.10">
    <property type="entry name" value="SMI1/KNR4-like"/>
    <property type="match status" value="1"/>
</dbReference>
<evidence type="ECO:0000313" key="3">
    <source>
        <dbReference type="EMBL" id="MTV54533.1"/>
    </source>
</evidence>
<dbReference type="EMBL" id="WNKZ01000054">
    <property type="protein sequence ID" value="MTV54533.1"/>
    <property type="molecule type" value="Genomic_DNA"/>
</dbReference>
<reference evidence="5" key="2">
    <citation type="journal article" date="2019" name="Int. J. Syst. Evol. Microbiol.">
        <title>The Global Catalogue of Microorganisms (GCM) 10K type strain sequencing project: providing services to taxonomists for standard genome sequencing and annotation.</title>
        <authorList>
            <consortium name="The Broad Institute Genomics Platform"/>
            <consortium name="The Broad Institute Genome Sequencing Center for Infectious Disease"/>
            <person name="Wu L."/>
            <person name="Ma J."/>
        </authorList>
    </citation>
    <scope>NUCLEOTIDE SEQUENCE [LARGE SCALE GENOMIC DNA]</scope>
    <source>
        <strain evidence="5">CGMCC 1.15931</strain>
    </source>
</reference>
<organism evidence="3 4">
    <name type="scientific">Pseudoduganella buxea</name>
    <dbReference type="NCBI Taxonomy" id="1949069"/>
    <lineage>
        <taxon>Bacteria</taxon>
        <taxon>Pseudomonadati</taxon>
        <taxon>Pseudomonadota</taxon>
        <taxon>Betaproteobacteria</taxon>
        <taxon>Burkholderiales</taxon>
        <taxon>Oxalobacteraceae</taxon>
        <taxon>Telluria group</taxon>
        <taxon>Pseudoduganella</taxon>
    </lineage>
</organism>
<evidence type="ECO:0000313" key="5">
    <source>
        <dbReference type="Proteomes" id="UP000622638"/>
    </source>
</evidence>
<protein>
    <submittedName>
        <fullName evidence="3">SMI1/KNR4 family protein</fullName>
    </submittedName>
</protein>
<keyword evidence="5" id="KW-1185">Reference proteome</keyword>
<feature type="domain" description="Knr4/Smi1-like" evidence="1">
    <location>
        <begin position="5"/>
        <end position="124"/>
    </location>
</feature>